<dbReference type="OrthoDB" id="3464514at2"/>
<organism evidence="1 2">
    <name type="scientific">Kribbella voronezhensis</name>
    <dbReference type="NCBI Taxonomy" id="2512212"/>
    <lineage>
        <taxon>Bacteria</taxon>
        <taxon>Bacillati</taxon>
        <taxon>Actinomycetota</taxon>
        <taxon>Actinomycetes</taxon>
        <taxon>Propionibacteriales</taxon>
        <taxon>Kribbellaceae</taxon>
        <taxon>Kribbella</taxon>
    </lineage>
</organism>
<proteinExistence type="predicted"/>
<protein>
    <recommendedName>
        <fullName evidence="3">Antibiotic biosynthesis monooxygenase</fullName>
    </recommendedName>
</protein>
<reference evidence="1 2" key="1">
    <citation type="submission" date="2019-03" db="EMBL/GenBank/DDBJ databases">
        <title>Genomic Encyclopedia of Type Strains, Phase III (KMG-III): the genomes of soil and plant-associated and newly described type strains.</title>
        <authorList>
            <person name="Whitman W."/>
        </authorList>
    </citation>
    <scope>NUCLEOTIDE SEQUENCE [LARGE SCALE GENOMIC DNA]</scope>
    <source>
        <strain evidence="1 2">VKM Ac-2575</strain>
    </source>
</reference>
<accession>A0A4R7SX29</accession>
<evidence type="ECO:0000313" key="1">
    <source>
        <dbReference type="EMBL" id="TDU83206.1"/>
    </source>
</evidence>
<dbReference type="EMBL" id="SOCE01000002">
    <property type="protein sequence ID" value="TDU83206.1"/>
    <property type="molecule type" value="Genomic_DNA"/>
</dbReference>
<evidence type="ECO:0008006" key="3">
    <source>
        <dbReference type="Google" id="ProtNLM"/>
    </source>
</evidence>
<name>A0A4R7SX29_9ACTN</name>
<evidence type="ECO:0000313" key="2">
    <source>
        <dbReference type="Proteomes" id="UP000295151"/>
    </source>
</evidence>
<sequence>MTGFVQIIEYRTSKPDEVQALSEDYRKARETEDDGSPAPARVMACADRDHPGRYFSIVEFDSAEAAMENSSRTDTNDFAAKMMELCDGPPTFYNLDLLQEM</sequence>
<dbReference type="AlphaFoldDB" id="A0A4R7SX29"/>
<comment type="caution">
    <text evidence="1">The sequence shown here is derived from an EMBL/GenBank/DDBJ whole genome shotgun (WGS) entry which is preliminary data.</text>
</comment>
<dbReference type="RefSeq" id="WP_133982287.1">
    <property type="nucleotide sequence ID" value="NZ_SOCE01000002.1"/>
</dbReference>
<keyword evidence="2" id="KW-1185">Reference proteome</keyword>
<gene>
    <name evidence="1" type="ORF">EV138_5668</name>
</gene>
<dbReference type="Proteomes" id="UP000295151">
    <property type="component" value="Unassembled WGS sequence"/>
</dbReference>